<evidence type="ECO:0000259" key="1">
    <source>
        <dbReference type="Pfam" id="PF09356"/>
    </source>
</evidence>
<organism evidence="2 3">
    <name type="scientific">Pseudochelatococcus lubricantis</name>
    <dbReference type="NCBI Taxonomy" id="1538102"/>
    <lineage>
        <taxon>Bacteria</taxon>
        <taxon>Pseudomonadati</taxon>
        <taxon>Pseudomonadota</taxon>
        <taxon>Alphaproteobacteria</taxon>
        <taxon>Hyphomicrobiales</taxon>
        <taxon>Chelatococcaceae</taxon>
        <taxon>Pseudochelatococcus</taxon>
    </lineage>
</organism>
<dbReference type="EMBL" id="JAASQI010000007">
    <property type="protein sequence ID" value="NIJ59238.1"/>
    <property type="molecule type" value="Genomic_DNA"/>
</dbReference>
<feature type="domain" description="Bacteriophage phiJL001 Gp84 C-terminal" evidence="1">
    <location>
        <begin position="192"/>
        <end position="270"/>
    </location>
</feature>
<dbReference type="Pfam" id="PF09356">
    <property type="entry name" value="Phage_BR0599"/>
    <property type="match status" value="1"/>
</dbReference>
<dbReference type="Pfam" id="PF09931">
    <property type="entry name" value="Phage_phiJL001_Gp84_N"/>
    <property type="match status" value="1"/>
</dbReference>
<dbReference type="NCBIfam" id="TIGR02218">
    <property type="entry name" value="phg_TIGR02218"/>
    <property type="match status" value="1"/>
</dbReference>
<dbReference type="RefSeq" id="WP_166954375.1">
    <property type="nucleotide sequence ID" value="NZ_JAASQI010000007.1"/>
</dbReference>
<dbReference type="InterPro" id="IPR011928">
    <property type="entry name" value="Phage_phiJL001_Gp84"/>
</dbReference>
<name>A0ABX0V1Z3_9HYPH</name>
<proteinExistence type="predicted"/>
<evidence type="ECO:0000313" key="3">
    <source>
        <dbReference type="Proteomes" id="UP001429580"/>
    </source>
</evidence>
<keyword evidence="3" id="KW-1185">Reference proteome</keyword>
<dbReference type="Proteomes" id="UP001429580">
    <property type="component" value="Unassembled WGS sequence"/>
</dbReference>
<protein>
    <submittedName>
        <fullName evidence="2">Phage protein (TIGR02218 family)</fullName>
    </submittedName>
</protein>
<comment type="caution">
    <text evidence="2">The sequence shown here is derived from an EMBL/GenBank/DDBJ whole genome shotgun (WGS) entry which is preliminary data.</text>
</comment>
<reference evidence="2 3" key="1">
    <citation type="submission" date="2020-03" db="EMBL/GenBank/DDBJ databases">
        <title>Genomic Encyclopedia of Type Strains, Phase IV (KMG-IV): sequencing the most valuable type-strain genomes for metagenomic binning, comparative biology and taxonomic classification.</title>
        <authorList>
            <person name="Goeker M."/>
        </authorList>
    </citation>
    <scope>NUCLEOTIDE SEQUENCE [LARGE SCALE GENOMIC DNA]</scope>
    <source>
        <strain evidence="2 3">DSM 103870</strain>
    </source>
</reference>
<evidence type="ECO:0000313" key="2">
    <source>
        <dbReference type="EMBL" id="NIJ59238.1"/>
    </source>
</evidence>
<dbReference type="InterPro" id="IPR018964">
    <property type="entry name" value="Phage_phiJL001_Gp84_C"/>
</dbReference>
<sequence>MKPTTPALAAHLAGEVTTLATCWRLERADGWVRGFTDHDRELVVDGLTYVASTGFLPSAIKTASDLSVDNLDVDGFLDDAALRAEDLIAGLFDGARIEVFIVNWADLGQGRLLLRKGFLGEIKRADQRFSAEIRGLSNRLQQTAGKLYSRLCRVDLGSSECGVALGPRTDTYAVTQVIAADTVRIVTARATGYFTFGKATFTTGANAGAVNEVLLHDGQTIRLFVPMPRPIVVGDQIVLVAGCDKTPETCNAKFANILNFQGEPHIPGNDKVFSYPVRS</sequence>
<accession>A0ABX0V1Z3</accession>
<gene>
    <name evidence="2" type="ORF">FHS82_003093</name>
</gene>